<dbReference type="PROSITE" id="PS50088">
    <property type="entry name" value="ANK_REPEAT"/>
    <property type="match status" value="1"/>
</dbReference>
<dbReference type="InterPro" id="IPR036770">
    <property type="entry name" value="Ankyrin_rpt-contain_sf"/>
</dbReference>
<keyword evidence="1" id="KW-0677">Repeat</keyword>
<reference evidence="4" key="1">
    <citation type="submission" date="2022-08" db="UniProtKB">
        <authorList>
            <consortium name="EnsemblMetazoa"/>
        </authorList>
    </citation>
    <scope>IDENTIFICATION</scope>
    <source>
        <strain evidence="4">05x7-T-G4-1.051#20</strain>
    </source>
</reference>
<sequence>MENFTQENFNFYILIEALKYSTFGLKTYVDQCIDDLYDRLRRNVCSKEACTTFCSKKYNVTKWCETCVKWKRETEKYMRFNSHKKKIPWQDIELWKLSGKDCEEAQSTSVLICKSATYEYPFNIKVDLDFYRSQHDKLVGRGWLLNELDEKMFFSKRGVLFLAEMGYDDRRFIRCETALEIAIQNGHTEVVQVLLKKSNDTLRCREAGGRTPAFTAIKYKRSKIFKILVQKGIDKFDRCLYRKNRIKFIDLNEMEEREYLQNLCPYNVTLSHFLAYYWKTKVFELGQNFHIWNWLARDGNGATPVHYACCAGNTDMVYLLDKDESWFDVRSINGSTPKHSAAICRQIKLLSHLLSRYPKYELRDSKIKAIFST</sequence>
<evidence type="ECO:0000256" key="2">
    <source>
        <dbReference type="ARBA" id="ARBA00023043"/>
    </source>
</evidence>
<dbReference type="PANTHER" id="PTHR24198:SF165">
    <property type="entry name" value="ANKYRIN REPEAT-CONTAINING PROTEIN-RELATED"/>
    <property type="match status" value="1"/>
</dbReference>
<evidence type="ECO:0000256" key="1">
    <source>
        <dbReference type="ARBA" id="ARBA00022737"/>
    </source>
</evidence>
<dbReference type="PANTHER" id="PTHR24198">
    <property type="entry name" value="ANKYRIN REPEAT AND PROTEIN KINASE DOMAIN-CONTAINING PROTEIN"/>
    <property type="match status" value="1"/>
</dbReference>
<dbReference type="SUPFAM" id="SSF48403">
    <property type="entry name" value="Ankyrin repeat"/>
    <property type="match status" value="1"/>
</dbReference>
<evidence type="ECO:0000313" key="4">
    <source>
        <dbReference type="EnsemblMetazoa" id="G21940.1:cds"/>
    </source>
</evidence>
<dbReference type="EnsemblMetazoa" id="G21940.1">
    <property type="protein sequence ID" value="G21940.1:cds"/>
    <property type="gene ID" value="G21940"/>
</dbReference>
<dbReference type="PROSITE" id="PS50297">
    <property type="entry name" value="ANK_REP_REGION"/>
    <property type="match status" value="1"/>
</dbReference>
<feature type="repeat" description="ANK" evidence="3">
    <location>
        <begin position="300"/>
        <end position="320"/>
    </location>
</feature>
<accession>A0A8W8K0Y7</accession>
<keyword evidence="2 3" id="KW-0040">ANK repeat</keyword>
<proteinExistence type="predicted"/>
<evidence type="ECO:0000256" key="3">
    <source>
        <dbReference type="PROSITE-ProRule" id="PRU00023"/>
    </source>
</evidence>
<dbReference type="Proteomes" id="UP000005408">
    <property type="component" value="Unassembled WGS sequence"/>
</dbReference>
<dbReference type="Pfam" id="PF12796">
    <property type="entry name" value="Ank_2"/>
    <property type="match status" value="2"/>
</dbReference>
<name>A0A8W8K0Y7_MAGGI</name>
<dbReference type="InterPro" id="IPR002110">
    <property type="entry name" value="Ankyrin_rpt"/>
</dbReference>
<dbReference type="Gene3D" id="1.25.40.20">
    <property type="entry name" value="Ankyrin repeat-containing domain"/>
    <property type="match status" value="2"/>
</dbReference>
<dbReference type="AlphaFoldDB" id="A0A8W8K0Y7"/>
<keyword evidence="5" id="KW-1185">Reference proteome</keyword>
<evidence type="ECO:0000313" key="5">
    <source>
        <dbReference type="Proteomes" id="UP000005408"/>
    </source>
</evidence>
<dbReference type="SMART" id="SM00248">
    <property type="entry name" value="ANK"/>
    <property type="match status" value="4"/>
</dbReference>
<protein>
    <submittedName>
        <fullName evidence="4">Uncharacterized protein</fullName>
    </submittedName>
</protein>
<organism evidence="4 5">
    <name type="scientific">Magallana gigas</name>
    <name type="common">Pacific oyster</name>
    <name type="synonym">Crassostrea gigas</name>
    <dbReference type="NCBI Taxonomy" id="29159"/>
    <lineage>
        <taxon>Eukaryota</taxon>
        <taxon>Metazoa</taxon>
        <taxon>Spiralia</taxon>
        <taxon>Lophotrochozoa</taxon>
        <taxon>Mollusca</taxon>
        <taxon>Bivalvia</taxon>
        <taxon>Autobranchia</taxon>
        <taxon>Pteriomorphia</taxon>
        <taxon>Ostreida</taxon>
        <taxon>Ostreoidea</taxon>
        <taxon>Ostreidae</taxon>
        <taxon>Magallana</taxon>
    </lineage>
</organism>